<evidence type="ECO:0000256" key="1">
    <source>
        <dbReference type="SAM" id="Phobius"/>
    </source>
</evidence>
<accession>A0A9I9DE34</accession>
<dbReference type="AlphaFoldDB" id="A0A9I9DE34"/>
<dbReference type="Gramene" id="MELO3C017275.2.1">
    <property type="protein sequence ID" value="MELO3C017275.2.1"/>
    <property type="gene ID" value="MELO3C017275.2"/>
</dbReference>
<evidence type="ECO:0000313" key="2">
    <source>
        <dbReference type="EnsemblPlants" id="MELO3C017275.2.1"/>
    </source>
</evidence>
<keyword evidence="1" id="KW-0812">Transmembrane</keyword>
<keyword evidence="1" id="KW-0472">Membrane</keyword>
<organism evidence="2">
    <name type="scientific">Cucumis melo</name>
    <name type="common">Muskmelon</name>
    <dbReference type="NCBI Taxonomy" id="3656"/>
    <lineage>
        <taxon>Eukaryota</taxon>
        <taxon>Viridiplantae</taxon>
        <taxon>Streptophyta</taxon>
        <taxon>Embryophyta</taxon>
        <taxon>Tracheophyta</taxon>
        <taxon>Spermatophyta</taxon>
        <taxon>Magnoliopsida</taxon>
        <taxon>eudicotyledons</taxon>
        <taxon>Gunneridae</taxon>
        <taxon>Pentapetalae</taxon>
        <taxon>rosids</taxon>
        <taxon>fabids</taxon>
        <taxon>Cucurbitales</taxon>
        <taxon>Cucurbitaceae</taxon>
        <taxon>Benincaseae</taxon>
        <taxon>Cucumis</taxon>
    </lineage>
</organism>
<reference evidence="2" key="1">
    <citation type="submission" date="2023-03" db="UniProtKB">
        <authorList>
            <consortium name="EnsemblPlants"/>
        </authorList>
    </citation>
    <scope>IDENTIFICATION</scope>
</reference>
<protein>
    <submittedName>
        <fullName evidence="2">Uncharacterized protein</fullName>
    </submittedName>
</protein>
<name>A0A9I9DE34_CUCME</name>
<sequence>MTTAIPGIGDDRNGRRRRRWWCGGGRALLIYAFLSEVIVVLQDKRVRSRSQEIRAKGGTSACVTCQGCAWI</sequence>
<proteinExistence type="predicted"/>
<dbReference type="EnsemblPlants" id="MELO3C017275.2.1">
    <property type="protein sequence ID" value="MELO3C017275.2.1"/>
    <property type="gene ID" value="MELO3C017275.2"/>
</dbReference>
<feature type="transmembrane region" description="Helical" evidence="1">
    <location>
        <begin position="20"/>
        <end position="41"/>
    </location>
</feature>
<keyword evidence="1" id="KW-1133">Transmembrane helix</keyword>